<dbReference type="Pfam" id="PF03484">
    <property type="entry name" value="B5"/>
    <property type="match status" value="1"/>
</dbReference>
<evidence type="ECO:0000256" key="14">
    <source>
        <dbReference type="HAMAP-Rule" id="MF_00283"/>
    </source>
</evidence>
<feature type="binding site" evidence="14">
    <location>
        <position position="471"/>
    </location>
    <ligand>
        <name>Mg(2+)</name>
        <dbReference type="ChEBI" id="CHEBI:18420"/>
        <note>shared with alpha subunit</note>
    </ligand>
</feature>
<dbReference type="GO" id="GO:0000287">
    <property type="term" value="F:magnesium ion binding"/>
    <property type="evidence" value="ECO:0007669"/>
    <property type="project" value="UniProtKB-UniRule"/>
</dbReference>
<evidence type="ECO:0000259" key="16">
    <source>
        <dbReference type="PROSITE" id="PS50886"/>
    </source>
</evidence>
<evidence type="ECO:0000256" key="1">
    <source>
        <dbReference type="ARBA" id="ARBA00004496"/>
    </source>
</evidence>
<dbReference type="GO" id="GO:0009328">
    <property type="term" value="C:phenylalanine-tRNA ligase complex"/>
    <property type="evidence" value="ECO:0007669"/>
    <property type="project" value="TreeGrafter"/>
</dbReference>
<dbReference type="HAMAP" id="MF_00283">
    <property type="entry name" value="Phe_tRNA_synth_beta1"/>
    <property type="match status" value="1"/>
</dbReference>
<comment type="subunit">
    <text evidence="3 14">Tetramer of two alpha and two beta subunits.</text>
</comment>
<dbReference type="PROSITE" id="PS51447">
    <property type="entry name" value="FDX_ACB"/>
    <property type="match status" value="1"/>
</dbReference>
<dbReference type="EMBL" id="JAEKNN010000058">
    <property type="protein sequence ID" value="MBJ7610193.1"/>
    <property type="molecule type" value="Genomic_DNA"/>
</dbReference>
<dbReference type="AlphaFoldDB" id="A0A934NFN9"/>
<evidence type="ECO:0000259" key="17">
    <source>
        <dbReference type="PROSITE" id="PS51447"/>
    </source>
</evidence>
<dbReference type="PANTHER" id="PTHR10947">
    <property type="entry name" value="PHENYLALANYL-TRNA SYNTHETASE BETA CHAIN AND LEUCINE-RICH REPEAT-CONTAINING PROTEIN 47"/>
    <property type="match status" value="1"/>
</dbReference>
<dbReference type="Pfam" id="PF03483">
    <property type="entry name" value="B3_4"/>
    <property type="match status" value="1"/>
</dbReference>
<dbReference type="InterPro" id="IPR020825">
    <property type="entry name" value="Phe-tRNA_synthase-like_B3/B4"/>
</dbReference>
<dbReference type="SUPFAM" id="SSF50249">
    <property type="entry name" value="Nucleic acid-binding proteins"/>
    <property type="match status" value="1"/>
</dbReference>
<keyword evidence="11 14" id="KW-0648">Protein biosynthesis</keyword>
<reference evidence="19 20" key="1">
    <citation type="submission" date="2020-10" db="EMBL/GenBank/DDBJ databases">
        <title>Ca. Dormibacterota MAGs.</title>
        <authorList>
            <person name="Montgomery K."/>
        </authorList>
    </citation>
    <scope>NUCLEOTIDE SEQUENCE [LARGE SCALE GENOMIC DNA]</scope>
    <source>
        <strain evidence="19">Mitchell_Peninsula_5</strain>
    </source>
</reference>
<dbReference type="NCBIfam" id="TIGR00472">
    <property type="entry name" value="pheT_bact"/>
    <property type="match status" value="1"/>
</dbReference>
<feature type="binding site" evidence="14">
    <location>
        <position position="474"/>
    </location>
    <ligand>
        <name>Mg(2+)</name>
        <dbReference type="ChEBI" id="CHEBI:18420"/>
        <note>shared with alpha subunit</note>
    </ligand>
</feature>
<feature type="domain" description="FDX-ACB" evidence="17">
    <location>
        <begin position="726"/>
        <end position="819"/>
    </location>
</feature>
<dbReference type="InterPro" id="IPR009061">
    <property type="entry name" value="DNA-bd_dom_put_sf"/>
</dbReference>
<feature type="binding site" evidence="14">
    <location>
        <position position="465"/>
    </location>
    <ligand>
        <name>Mg(2+)</name>
        <dbReference type="ChEBI" id="CHEBI:18420"/>
        <note>shared with alpha subunit</note>
    </ligand>
</feature>
<evidence type="ECO:0000256" key="4">
    <source>
        <dbReference type="ARBA" id="ARBA00022555"/>
    </source>
</evidence>
<evidence type="ECO:0000256" key="6">
    <source>
        <dbReference type="ARBA" id="ARBA00022723"/>
    </source>
</evidence>
<dbReference type="GO" id="GO:0000049">
    <property type="term" value="F:tRNA binding"/>
    <property type="evidence" value="ECO:0007669"/>
    <property type="project" value="UniProtKB-UniRule"/>
</dbReference>
<protein>
    <recommendedName>
        <fullName evidence="14">Phenylalanine--tRNA ligase beta subunit</fullName>
        <ecNumber evidence="14">6.1.1.20</ecNumber>
    </recommendedName>
    <alternativeName>
        <fullName evidence="14">Phenylalanyl-tRNA synthetase beta subunit</fullName>
        <shortName evidence="14">PheRS</shortName>
    </alternativeName>
</protein>
<feature type="domain" description="TRNA-binding" evidence="16">
    <location>
        <begin position="36"/>
        <end position="148"/>
    </location>
</feature>
<evidence type="ECO:0000256" key="15">
    <source>
        <dbReference type="PROSITE-ProRule" id="PRU00209"/>
    </source>
</evidence>
<comment type="similarity">
    <text evidence="2 14">Belongs to the phenylalanyl-tRNA synthetase beta subunit family. Type 1 subfamily.</text>
</comment>
<evidence type="ECO:0000256" key="7">
    <source>
        <dbReference type="ARBA" id="ARBA00022741"/>
    </source>
</evidence>
<dbReference type="Gene3D" id="3.30.56.10">
    <property type="match status" value="2"/>
</dbReference>
<evidence type="ECO:0000256" key="3">
    <source>
        <dbReference type="ARBA" id="ARBA00011209"/>
    </source>
</evidence>
<dbReference type="Gene3D" id="3.30.930.10">
    <property type="entry name" value="Bira Bifunctional Protein, Domain 2"/>
    <property type="match status" value="1"/>
</dbReference>
<comment type="subcellular location">
    <subcellularLocation>
        <location evidence="1 14">Cytoplasm</location>
    </subcellularLocation>
</comment>
<keyword evidence="4 15" id="KW-0820">tRNA-binding</keyword>
<dbReference type="GO" id="GO:0006432">
    <property type="term" value="P:phenylalanyl-tRNA aminoacylation"/>
    <property type="evidence" value="ECO:0007669"/>
    <property type="project" value="UniProtKB-UniRule"/>
</dbReference>
<proteinExistence type="inferred from homology"/>
<dbReference type="SUPFAM" id="SSF56037">
    <property type="entry name" value="PheT/TilS domain"/>
    <property type="match status" value="1"/>
</dbReference>
<dbReference type="Gene3D" id="3.50.40.10">
    <property type="entry name" value="Phenylalanyl-trna Synthetase, Chain B, domain 3"/>
    <property type="match status" value="1"/>
</dbReference>
<dbReference type="InterPro" id="IPR045864">
    <property type="entry name" value="aa-tRNA-synth_II/BPL/LPL"/>
</dbReference>
<feature type="binding site" evidence="14">
    <location>
        <position position="475"/>
    </location>
    <ligand>
        <name>Mg(2+)</name>
        <dbReference type="ChEBI" id="CHEBI:18420"/>
        <note>shared with alpha subunit</note>
    </ligand>
</feature>
<organism evidence="19 20">
    <name type="scientific">Candidatus Amunia macphersoniae</name>
    <dbReference type="NCBI Taxonomy" id="3127014"/>
    <lineage>
        <taxon>Bacteria</taxon>
        <taxon>Bacillati</taxon>
        <taxon>Candidatus Dormiibacterota</taxon>
        <taxon>Candidatus Dormibacteria</taxon>
        <taxon>Candidatus Aeolococcales</taxon>
        <taxon>Candidatus Aeolococcaceae</taxon>
        <taxon>Candidatus Amunia</taxon>
    </lineage>
</organism>
<dbReference type="InterPro" id="IPR012340">
    <property type="entry name" value="NA-bd_OB-fold"/>
</dbReference>
<evidence type="ECO:0000256" key="8">
    <source>
        <dbReference type="ARBA" id="ARBA00022840"/>
    </source>
</evidence>
<evidence type="ECO:0000256" key="2">
    <source>
        <dbReference type="ARBA" id="ARBA00008653"/>
    </source>
</evidence>
<gene>
    <name evidence="14" type="primary">pheT</name>
    <name evidence="19" type="ORF">JF887_12295</name>
</gene>
<keyword evidence="5 14" id="KW-0436">Ligase</keyword>
<keyword evidence="14" id="KW-0963">Cytoplasm</keyword>
<keyword evidence="6 14" id="KW-0479">Metal-binding</keyword>
<dbReference type="EC" id="6.1.1.20" evidence="14"/>
<comment type="catalytic activity">
    <reaction evidence="13 14">
        <text>tRNA(Phe) + L-phenylalanine + ATP = L-phenylalanyl-tRNA(Phe) + AMP + diphosphate + H(+)</text>
        <dbReference type="Rhea" id="RHEA:19413"/>
        <dbReference type="Rhea" id="RHEA-COMP:9668"/>
        <dbReference type="Rhea" id="RHEA-COMP:9699"/>
        <dbReference type="ChEBI" id="CHEBI:15378"/>
        <dbReference type="ChEBI" id="CHEBI:30616"/>
        <dbReference type="ChEBI" id="CHEBI:33019"/>
        <dbReference type="ChEBI" id="CHEBI:58095"/>
        <dbReference type="ChEBI" id="CHEBI:78442"/>
        <dbReference type="ChEBI" id="CHEBI:78531"/>
        <dbReference type="ChEBI" id="CHEBI:456215"/>
        <dbReference type="EC" id="6.1.1.20"/>
    </reaction>
</comment>
<sequence>MKISLEWLREYSVLDAPLDTLVQGLIDTGTEVDHVDRGPAGVIVARVVALAPVPESTKGVQLADLDTGGAEPVRVLTGAANLVVDDLVPYAPPGTLLPGWDEPLGVRAMFGGKYHSPGMLCSAAELGLGEDAAGIHHLEGGRPGQSLHEVEQIDTVLDVEVTTNRPDCLCHLGMAREMAAAIGETVREPDPTIPAGLLSAASLAQRAEVDVEDPAGCPRFCVRIIENVAVAPSPAWLQRRLRAVGLRPINNIVDVTNYVARELGQPLHGFDLDRFVRAQGDGSRAARVVVRRGRDERVLCLDGVERQLGPHDMAVCAGDVAVSVAGVIGGTDTAVGDGTRNVLLEAASWDGPTVRATSRRLAVRTDASSLNEKGLSDTLPPIALDRAAGLIAELGGGHVLQDVVDVRARPLPPIAPIEVSGATISAQLGYPVDPTEAATALARLGFGVEQRGDELTVAAPHFRRDVSIVEDVVEEVGRSLGYDRVPSTLPGRRSAVSAVEPDTAGDDLIRDVLVGAGFDEAITWSFLSPVLANSLHGVGAGRTPMALRNPLSEDWSVLRTSLLPGVGQAVAGNLRRGVDEVRLFELGRAFWAGERRGLAPGSIADGVDESLMPLPAEPLLLAVAASATSASQVAAHLRHLQAVAARLSHELGAGLVETLPAEVAGLRTGRSGRLLLDGLDVGVIGELDRVSAARYELRGRIAVLEMQVDNLLSPEHVATRRYLAPPRHPAVVQDLAVTVPSQALAGDALSTVREAGGTLLESAAIYDEYRGPGVEPGRKGWTFRLTYRAGERTLTSEEAQRLQEGIAASLRARCGAEVRR</sequence>
<dbReference type="InterPro" id="IPR005121">
    <property type="entry name" value="Fdx_antiC-bd"/>
</dbReference>
<dbReference type="GO" id="GO:0004826">
    <property type="term" value="F:phenylalanine-tRNA ligase activity"/>
    <property type="evidence" value="ECO:0007669"/>
    <property type="project" value="UniProtKB-UniRule"/>
</dbReference>
<evidence type="ECO:0000256" key="11">
    <source>
        <dbReference type="ARBA" id="ARBA00022917"/>
    </source>
</evidence>
<evidence type="ECO:0000313" key="20">
    <source>
        <dbReference type="Proteomes" id="UP000614410"/>
    </source>
</evidence>
<dbReference type="PROSITE" id="PS50886">
    <property type="entry name" value="TRBD"/>
    <property type="match status" value="1"/>
</dbReference>
<name>A0A934NFN9_9BACT</name>
<evidence type="ECO:0000256" key="5">
    <source>
        <dbReference type="ARBA" id="ARBA00022598"/>
    </source>
</evidence>
<evidence type="ECO:0000313" key="19">
    <source>
        <dbReference type="EMBL" id="MBJ7610193.1"/>
    </source>
</evidence>
<dbReference type="Pfam" id="PF17759">
    <property type="entry name" value="tRNA_synthFbeta"/>
    <property type="match status" value="1"/>
</dbReference>
<dbReference type="InterPro" id="IPR002547">
    <property type="entry name" value="tRNA-bd_dom"/>
</dbReference>
<dbReference type="Pfam" id="PF03147">
    <property type="entry name" value="FDX-ACB"/>
    <property type="match status" value="1"/>
</dbReference>
<dbReference type="PANTHER" id="PTHR10947:SF0">
    <property type="entry name" value="PHENYLALANINE--TRNA LIGASE BETA SUBUNIT"/>
    <property type="match status" value="1"/>
</dbReference>
<evidence type="ECO:0000256" key="10">
    <source>
        <dbReference type="ARBA" id="ARBA00022884"/>
    </source>
</evidence>
<dbReference type="SMART" id="SM00874">
    <property type="entry name" value="B5"/>
    <property type="match status" value="1"/>
</dbReference>
<keyword evidence="8 14" id="KW-0067">ATP-binding</keyword>
<evidence type="ECO:0000256" key="12">
    <source>
        <dbReference type="ARBA" id="ARBA00023146"/>
    </source>
</evidence>
<dbReference type="SUPFAM" id="SSF55681">
    <property type="entry name" value="Class II aaRS and biotin synthetases"/>
    <property type="match status" value="1"/>
</dbReference>
<accession>A0A934NFN9</accession>
<dbReference type="GO" id="GO:0005524">
    <property type="term" value="F:ATP binding"/>
    <property type="evidence" value="ECO:0007669"/>
    <property type="project" value="UniProtKB-UniRule"/>
</dbReference>
<dbReference type="SMART" id="SM00873">
    <property type="entry name" value="B3_4"/>
    <property type="match status" value="1"/>
</dbReference>
<evidence type="ECO:0000259" key="18">
    <source>
        <dbReference type="PROSITE" id="PS51483"/>
    </source>
</evidence>
<evidence type="ECO:0000256" key="13">
    <source>
        <dbReference type="ARBA" id="ARBA00049255"/>
    </source>
</evidence>
<dbReference type="SUPFAM" id="SSF46955">
    <property type="entry name" value="Putative DNA-binding domain"/>
    <property type="match status" value="1"/>
</dbReference>
<dbReference type="InterPro" id="IPR041616">
    <property type="entry name" value="PheRS_beta_core"/>
</dbReference>
<dbReference type="Proteomes" id="UP000614410">
    <property type="component" value="Unassembled WGS sequence"/>
</dbReference>
<dbReference type="InterPro" id="IPR005146">
    <property type="entry name" value="B3/B4_tRNA-bd"/>
</dbReference>
<dbReference type="InterPro" id="IPR004532">
    <property type="entry name" value="Phe-tRNA-ligase_IIc_bsu_bact"/>
</dbReference>
<feature type="domain" description="B5" evidence="18">
    <location>
        <begin position="412"/>
        <end position="487"/>
    </location>
</feature>
<keyword evidence="10 15" id="KW-0694">RNA-binding</keyword>
<dbReference type="Gene3D" id="3.30.70.380">
    <property type="entry name" value="Ferrodoxin-fold anticodon-binding domain"/>
    <property type="match status" value="1"/>
</dbReference>
<dbReference type="InterPro" id="IPR036690">
    <property type="entry name" value="Fdx_antiC-bd_sf"/>
</dbReference>
<comment type="cofactor">
    <cofactor evidence="14">
        <name>Mg(2+)</name>
        <dbReference type="ChEBI" id="CHEBI:18420"/>
    </cofactor>
    <text evidence="14">Binds 2 magnesium ions per tetramer.</text>
</comment>
<evidence type="ECO:0000256" key="9">
    <source>
        <dbReference type="ARBA" id="ARBA00022842"/>
    </source>
</evidence>
<keyword evidence="12 14" id="KW-0030">Aminoacyl-tRNA synthetase</keyword>
<dbReference type="Gene3D" id="2.40.50.140">
    <property type="entry name" value="Nucleic acid-binding proteins"/>
    <property type="match status" value="1"/>
</dbReference>
<comment type="caution">
    <text evidence="19">The sequence shown here is derived from an EMBL/GenBank/DDBJ whole genome shotgun (WGS) entry which is preliminary data.</text>
</comment>
<dbReference type="SUPFAM" id="SSF54991">
    <property type="entry name" value="Anticodon-binding domain of PheRS"/>
    <property type="match status" value="1"/>
</dbReference>
<dbReference type="PROSITE" id="PS51483">
    <property type="entry name" value="B5"/>
    <property type="match status" value="1"/>
</dbReference>
<dbReference type="InterPro" id="IPR045060">
    <property type="entry name" value="Phe-tRNA-ligase_IIc_bsu"/>
</dbReference>
<dbReference type="InterPro" id="IPR005147">
    <property type="entry name" value="tRNA_synthase_B5-dom"/>
</dbReference>
<keyword evidence="9 14" id="KW-0460">Magnesium</keyword>
<keyword evidence="7 14" id="KW-0547">Nucleotide-binding</keyword>
<dbReference type="SMART" id="SM00896">
    <property type="entry name" value="FDX-ACB"/>
    <property type="match status" value="1"/>
</dbReference>